<evidence type="ECO:0000313" key="2">
    <source>
        <dbReference type="EMBL" id="ABB92202.1"/>
    </source>
</evidence>
<keyword evidence="1" id="KW-0472">Membrane</keyword>
<keyword evidence="1" id="KW-1133">Transmembrane helix</keyword>
<name>Q0QM59_9SYNE</name>
<evidence type="ECO:0000256" key="1">
    <source>
        <dbReference type="SAM" id="Phobius"/>
    </source>
</evidence>
<accession>Q0QM59</accession>
<dbReference type="EMBL" id="DQ284920">
    <property type="protein sequence ID" value="ABB92202.1"/>
    <property type="molecule type" value="Genomic_DNA"/>
</dbReference>
<proteinExistence type="predicted"/>
<protein>
    <submittedName>
        <fullName evidence="2">Uncharacterized protein</fullName>
    </submittedName>
</protein>
<keyword evidence="1" id="KW-0812">Transmembrane</keyword>
<feature type="transmembrane region" description="Helical" evidence="1">
    <location>
        <begin position="42"/>
        <end position="59"/>
    </location>
</feature>
<reference evidence="2" key="1">
    <citation type="journal article" date="2006" name="Mar. Ecol. Prog. Ser.">
        <title>Gene diversity and organization in rbcL-containing genome fragments from uncultivated Synechococcus in the Gulf of Mexico.</title>
        <authorList>
            <person name="John D.E."/>
            <person name="Wawrik B."/>
            <person name="Tabita F.R."/>
            <person name="Paul J.H."/>
        </authorList>
    </citation>
    <scope>NUCLEOTIDE SEQUENCE</scope>
</reference>
<sequence length="92" mass="10313">MMLWGGGSRSMRWFRSGVVAALLTWGFSAVVGAAPDPSLLLLFGGILVGVHAFIGYGSFRRQLSDRHGMQELSDADYERIRLRREAEQSRQR</sequence>
<dbReference type="AlphaFoldDB" id="Q0QM59"/>
<organism evidence="2">
    <name type="scientific">uncultured marine type-A Synechococcus 5B2</name>
    <dbReference type="NCBI Taxonomy" id="359140"/>
    <lineage>
        <taxon>Bacteria</taxon>
        <taxon>Bacillati</taxon>
        <taxon>Cyanobacteriota</taxon>
        <taxon>Cyanophyceae</taxon>
        <taxon>Synechococcales</taxon>
        <taxon>Synechococcaceae</taxon>
        <taxon>Synechococcus</taxon>
        <taxon>environmental samples</taxon>
    </lineage>
</organism>